<dbReference type="Pfam" id="PF12850">
    <property type="entry name" value="Metallophos_2"/>
    <property type="match status" value="1"/>
</dbReference>
<organism evidence="4 5">
    <name type="scientific">Virgibacillus halodenitrificans</name>
    <name type="common">Bacillus halodenitrificans</name>
    <dbReference type="NCBI Taxonomy" id="1482"/>
    <lineage>
        <taxon>Bacteria</taxon>
        <taxon>Bacillati</taxon>
        <taxon>Bacillota</taxon>
        <taxon>Bacilli</taxon>
        <taxon>Bacillales</taxon>
        <taxon>Bacillaceae</taxon>
        <taxon>Virgibacillus</taxon>
    </lineage>
</organism>
<dbReference type="Gene3D" id="3.60.21.10">
    <property type="match status" value="1"/>
</dbReference>
<dbReference type="InterPro" id="IPR041802">
    <property type="entry name" value="MPP_YfcE"/>
</dbReference>
<comment type="similarity">
    <text evidence="1 2">Belongs to the metallophosphoesterase superfamily. YfcE family.</text>
</comment>
<dbReference type="Proteomes" id="UP000182945">
    <property type="component" value="Chromosome"/>
</dbReference>
<dbReference type="AlphaFoldDB" id="A0AAC9J1T3"/>
<protein>
    <recommendedName>
        <fullName evidence="2">Phosphoesterase</fullName>
        <ecNumber evidence="2">3.1.4.-</ecNumber>
    </recommendedName>
</protein>
<dbReference type="PANTHER" id="PTHR11124">
    <property type="entry name" value="VACUOLAR SORTING PROTEIN VPS29"/>
    <property type="match status" value="1"/>
</dbReference>
<name>A0AAC9J1T3_VIRHA</name>
<evidence type="ECO:0000256" key="1">
    <source>
        <dbReference type="ARBA" id="ARBA00008950"/>
    </source>
</evidence>
<gene>
    <name evidence="4" type="ORF">BME96_07905</name>
</gene>
<dbReference type="InterPro" id="IPR029052">
    <property type="entry name" value="Metallo-depent_PP-like"/>
</dbReference>
<keyword evidence="2" id="KW-0479">Metal-binding</keyword>
<evidence type="ECO:0000256" key="2">
    <source>
        <dbReference type="RuleBase" id="RU362039"/>
    </source>
</evidence>
<proteinExistence type="inferred from homology"/>
<dbReference type="GO" id="GO:0046872">
    <property type="term" value="F:metal ion binding"/>
    <property type="evidence" value="ECO:0007669"/>
    <property type="project" value="UniProtKB-KW"/>
</dbReference>
<dbReference type="GeneID" id="71514313"/>
<dbReference type="NCBIfam" id="TIGR00040">
    <property type="entry name" value="yfcE"/>
    <property type="match status" value="1"/>
</dbReference>
<dbReference type="SUPFAM" id="SSF56300">
    <property type="entry name" value="Metallo-dependent phosphatases"/>
    <property type="match status" value="1"/>
</dbReference>
<dbReference type="KEGG" id="vhl:BME96_07905"/>
<dbReference type="EC" id="3.1.4.-" evidence="2"/>
<accession>A0AAC9J1T3</accession>
<dbReference type="InterPro" id="IPR024654">
    <property type="entry name" value="Calcineurin-like_PHP_lpxH"/>
</dbReference>
<evidence type="ECO:0000313" key="4">
    <source>
        <dbReference type="EMBL" id="APC48104.1"/>
    </source>
</evidence>
<dbReference type="GO" id="GO:0016787">
    <property type="term" value="F:hydrolase activity"/>
    <property type="evidence" value="ECO:0007669"/>
    <property type="project" value="UniProtKB-UniRule"/>
</dbReference>
<feature type="domain" description="Calcineurin-like phosphoesterase" evidence="3">
    <location>
        <begin position="3"/>
        <end position="144"/>
    </location>
</feature>
<dbReference type="EMBL" id="CP017962">
    <property type="protein sequence ID" value="APC48104.1"/>
    <property type="molecule type" value="Genomic_DNA"/>
</dbReference>
<sequence>MTRVLIISDSHGLTSEILSVRDRENADYMIHCGDSELDADADELDQFYVVGGNCDFDNRYPTEQTLTINGVTFCVVHGHLHQVKSNLLTLGYRAKELGAQVICFGHTHIAGAEQVGSQLFINPGSIRLPRGRKEATYAIMEWETSSNITVSFYEESGEPITELFYNASF</sequence>
<reference evidence="4 5" key="1">
    <citation type="submission" date="2016-11" db="EMBL/GenBank/DDBJ databases">
        <title>Complete genome sequencing of Virgibacillus halodenitrificans PDB-F2.</title>
        <authorList>
            <person name="Sun Z."/>
            <person name="Zhou Y."/>
            <person name="Li H."/>
        </authorList>
    </citation>
    <scope>NUCLEOTIDE SEQUENCE [LARGE SCALE GENOMIC DNA]</scope>
    <source>
        <strain evidence="4 5">PDB-F2</strain>
    </source>
</reference>
<dbReference type="RefSeq" id="WP_060678340.1">
    <property type="nucleotide sequence ID" value="NZ_CP017962.1"/>
</dbReference>
<dbReference type="InterPro" id="IPR000979">
    <property type="entry name" value="Phosphodiesterase_MJ0936/Vps29"/>
</dbReference>
<evidence type="ECO:0000259" key="3">
    <source>
        <dbReference type="Pfam" id="PF12850"/>
    </source>
</evidence>
<dbReference type="CDD" id="cd00841">
    <property type="entry name" value="MPP_YfcE"/>
    <property type="match status" value="1"/>
</dbReference>
<evidence type="ECO:0000313" key="5">
    <source>
        <dbReference type="Proteomes" id="UP000182945"/>
    </source>
</evidence>
<comment type="cofactor">
    <cofactor evidence="2">
        <name>a divalent metal cation</name>
        <dbReference type="ChEBI" id="CHEBI:60240"/>
    </cofactor>
</comment>